<dbReference type="InterPro" id="IPR013815">
    <property type="entry name" value="ATP_grasp_subdomain_1"/>
</dbReference>
<dbReference type="GO" id="GO:0008716">
    <property type="term" value="F:D-alanine-D-alanine ligase activity"/>
    <property type="evidence" value="ECO:0007669"/>
    <property type="project" value="UniProtKB-UniRule"/>
</dbReference>
<reference evidence="17" key="1">
    <citation type="journal article" date="2021" name="PeerJ">
        <title>Extensive microbial diversity within the chicken gut microbiome revealed by metagenomics and culture.</title>
        <authorList>
            <person name="Gilroy R."/>
            <person name="Ravi A."/>
            <person name="Getino M."/>
            <person name="Pursley I."/>
            <person name="Horton D.L."/>
            <person name="Alikhan N.F."/>
            <person name="Baker D."/>
            <person name="Gharbi K."/>
            <person name="Hall N."/>
            <person name="Watson M."/>
            <person name="Adriaenssens E.M."/>
            <person name="Foster-Nyarko E."/>
            <person name="Jarju S."/>
            <person name="Secka A."/>
            <person name="Antonio M."/>
            <person name="Oren A."/>
            <person name="Chaudhuri R.R."/>
            <person name="La Ragione R."/>
            <person name="Hildebrand F."/>
            <person name="Pallen M.J."/>
        </authorList>
    </citation>
    <scope>NUCLEOTIDE SEQUENCE</scope>
    <source>
        <strain evidence="17">CHK187-11901</strain>
    </source>
</reference>
<reference evidence="17" key="2">
    <citation type="submission" date="2021-04" db="EMBL/GenBank/DDBJ databases">
        <authorList>
            <person name="Gilroy R."/>
        </authorList>
    </citation>
    <scope>NUCLEOTIDE SEQUENCE</scope>
    <source>
        <strain evidence="17">CHK187-11901</strain>
    </source>
</reference>
<evidence type="ECO:0000256" key="7">
    <source>
        <dbReference type="ARBA" id="ARBA00022842"/>
    </source>
</evidence>
<comment type="pathway">
    <text evidence="12">Cell wall biogenesis; peptidoglycan biosynthesis.</text>
</comment>
<dbReference type="GO" id="GO:0009252">
    <property type="term" value="P:peptidoglycan biosynthetic process"/>
    <property type="evidence" value="ECO:0007669"/>
    <property type="project" value="UniProtKB-UniRule"/>
</dbReference>
<comment type="function">
    <text evidence="12">Cell wall formation.</text>
</comment>
<dbReference type="GO" id="GO:0005524">
    <property type="term" value="F:ATP binding"/>
    <property type="evidence" value="ECO:0007669"/>
    <property type="project" value="UniProtKB-UniRule"/>
</dbReference>
<dbReference type="PIRSF" id="PIRSF039102">
    <property type="entry name" value="Ddl/VanB"/>
    <property type="match status" value="1"/>
</dbReference>
<accession>A0A9D2NSG3</accession>
<dbReference type="HAMAP" id="MF_00047">
    <property type="entry name" value="Dala_Dala_lig"/>
    <property type="match status" value="1"/>
</dbReference>
<dbReference type="Proteomes" id="UP000823896">
    <property type="component" value="Unassembled WGS sequence"/>
</dbReference>
<feature type="active site" evidence="13">
    <location>
        <position position="15"/>
    </location>
</feature>
<keyword evidence="7 14" id="KW-0460">Magnesium</keyword>
<evidence type="ECO:0000256" key="8">
    <source>
        <dbReference type="ARBA" id="ARBA00022960"/>
    </source>
</evidence>
<feature type="active site" evidence="13">
    <location>
        <position position="324"/>
    </location>
</feature>
<dbReference type="InterPro" id="IPR016185">
    <property type="entry name" value="PreATP-grasp_dom_sf"/>
</dbReference>
<keyword evidence="5 15" id="KW-0547">Nucleotide-binding</keyword>
<dbReference type="GO" id="GO:0071555">
    <property type="term" value="P:cell wall organization"/>
    <property type="evidence" value="ECO:0007669"/>
    <property type="project" value="UniProtKB-KW"/>
</dbReference>
<dbReference type="GO" id="GO:0005829">
    <property type="term" value="C:cytosol"/>
    <property type="evidence" value="ECO:0007669"/>
    <property type="project" value="TreeGrafter"/>
</dbReference>
<organism evidence="17 18">
    <name type="scientific">Candidatus Merdibacter merdavium</name>
    <dbReference type="NCBI Taxonomy" id="2838692"/>
    <lineage>
        <taxon>Bacteria</taxon>
        <taxon>Bacillati</taxon>
        <taxon>Bacillota</taxon>
        <taxon>Erysipelotrichia</taxon>
        <taxon>Erysipelotrichales</taxon>
        <taxon>Erysipelotrichaceae</taxon>
        <taxon>Merdibacter</taxon>
    </lineage>
</organism>
<comment type="catalytic activity">
    <reaction evidence="12">
        <text>2 D-alanine + ATP = D-alanyl-D-alanine + ADP + phosphate + H(+)</text>
        <dbReference type="Rhea" id="RHEA:11224"/>
        <dbReference type="ChEBI" id="CHEBI:15378"/>
        <dbReference type="ChEBI" id="CHEBI:30616"/>
        <dbReference type="ChEBI" id="CHEBI:43474"/>
        <dbReference type="ChEBI" id="CHEBI:57416"/>
        <dbReference type="ChEBI" id="CHEBI:57822"/>
        <dbReference type="ChEBI" id="CHEBI:456216"/>
        <dbReference type="EC" id="6.3.2.4"/>
    </reaction>
</comment>
<evidence type="ECO:0000256" key="13">
    <source>
        <dbReference type="PIRSR" id="PIRSR039102-1"/>
    </source>
</evidence>
<evidence type="ECO:0000256" key="5">
    <source>
        <dbReference type="ARBA" id="ARBA00022741"/>
    </source>
</evidence>
<feature type="binding site" evidence="14">
    <location>
        <position position="319"/>
    </location>
    <ligand>
        <name>Mg(2+)</name>
        <dbReference type="ChEBI" id="CHEBI:18420"/>
        <label>2</label>
    </ligand>
</feature>
<name>A0A9D2NSG3_9FIRM</name>
<keyword evidence="11 12" id="KW-0961">Cell wall biogenesis/degradation</keyword>
<evidence type="ECO:0000256" key="1">
    <source>
        <dbReference type="ARBA" id="ARBA00001936"/>
    </source>
</evidence>
<dbReference type="SUPFAM" id="SSF52440">
    <property type="entry name" value="PreATP-grasp domain"/>
    <property type="match status" value="1"/>
</dbReference>
<evidence type="ECO:0000256" key="12">
    <source>
        <dbReference type="HAMAP-Rule" id="MF_00047"/>
    </source>
</evidence>
<keyword evidence="10 14" id="KW-0464">Manganese</keyword>
<dbReference type="Pfam" id="PF01820">
    <property type="entry name" value="Dala_Dala_lig_N"/>
    <property type="match status" value="1"/>
</dbReference>
<evidence type="ECO:0000256" key="3">
    <source>
        <dbReference type="ARBA" id="ARBA00022598"/>
    </source>
</evidence>
<evidence type="ECO:0000256" key="9">
    <source>
        <dbReference type="ARBA" id="ARBA00022984"/>
    </source>
</evidence>
<comment type="caution">
    <text evidence="17">The sequence shown here is derived from an EMBL/GenBank/DDBJ whole genome shotgun (WGS) entry which is preliminary data.</text>
</comment>
<evidence type="ECO:0000313" key="18">
    <source>
        <dbReference type="Proteomes" id="UP000823896"/>
    </source>
</evidence>
<comment type="cofactor">
    <cofactor evidence="14">
        <name>Mg(2+)</name>
        <dbReference type="ChEBI" id="CHEBI:18420"/>
    </cofactor>
    <cofactor evidence="14">
        <name>Mn(2+)</name>
        <dbReference type="ChEBI" id="CHEBI:29035"/>
    </cofactor>
    <text evidence="14">Binds 2 magnesium or manganese ions per subunit.</text>
</comment>
<feature type="active site" evidence="13">
    <location>
        <position position="189"/>
    </location>
</feature>
<evidence type="ECO:0000256" key="15">
    <source>
        <dbReference type="PROSITE-ProRule" id="PRU00409"/>
    </source>
</evidence>
<comment type="subcellular location">
    <subcellularLocation>
        <location evidence="12">Cytoplasm</location>
    </subcellularLocation>
</comment>
<dbReference type="EMBL" id="DWWM01000053">
    <property type="protein sequence ID" value="HJC37099.1"/>
    <property type="molecule type" value="Genomic_DNA"/>
</dbReference>
<gene>
    <name evidence="12" type="primary">ddl</name>
    <name evidence="17" type="ORF">H9702_08235</name>
</gene>
<dbReference type="SUPFAM" id="SSF56059">
    <property type="entry name" value="Glutathione synthetase ATP-binding domain-like"/>
    <property type="match status" value="1"/>
</dbReference>
<keyword evidence="4 14" id="KW-0479">Metal-binding</keyword>
<keyword evidence="12" id="KW-0963">Cytoplasm</keyword>
<dbReference type="InterPro" id="IPR011127">
    <property type="entry name" value="Dala_Dala_lig_N"/>
</dbReference>
<keyword evidence="6 15" id="KW-0067">ATP-binding</keyword>
<feature type="binding site" evidence="14">
    <location>
        <position position="317"/>
    </location>
    <ligand>
        <name>Mg(2+)</name>
        <dbReference type="ChEBI" id="CHEBI:18420"/>
        <label>2</label>
    </ligand>
</feature>
<protein>
    <recommendedName>
        <fullName evidence="12">D-alanine--D-alanine ligase</fullName>
        <ecNumber evidence="12">6.3.2.4</ecNumber>
    </recommendedName>
    <alternativeName>
        <fullName evidence="12">D-Ala-D-Ala ligase</fullName>
    </alternativeName>
    <alternativeName>
        <fullName evidence="12">D-alanylalanine synthetase</fullName>
    </alternativeName>
</protein>
<keyword evidence="8 12" id="KW-0133">Cell shape</keyword>
<dbReference type="Gene3D" id="3.30.1490.20">
    <property type="entry name" value="ATP-grasp fold, A domain"/>
    <property type="match status" value="1"/>
</dbReference>
<feature type="binding site" evidence="14">
    <location>
        <position position="317"/>
    </location>
    <ligand>
        <name>Mg(2+)</name>
        <dbReference type="ChEBI" id="CHEBI:18420"/>
        <label>1</label>
    </ligand>
</feature>
<evidence type="ECO:0000256" key="6">
    <source>
        <dbReference type="ARBA" id="ARBA00022840"/>
    </source>
</evidence>
<evidence type="ECO:0000256" key="14">
    <source>
        <dbReference type="PIRSR" id="PIRSR039102-3"/>
    </source>
</evidence>
<dbReference type="Gene3D" id="3.40.50.20">
    <property type="match status" value="1"/>
</dbReference>
<keyword evidence="3 12" id="KW-0436">Ligase</keyword>
<dbReference type="Gene3D" id="3.30.470.20">
    <property type="entry name" value="ATP-grasp fold, B domain"/>
    <property type="match status" value="1"/>
</dbReference>
<evidence type="ECO:0000256" key="4">
    <source>
        <dbReference type="ARBA" id="ARBA00022723"/>
    </source>
</evidence>
<dbReference type="InterPro" id="IPR011095">
    <property type="entry name" value="Dala_Dala_lig_C"/>
</dbReference>
<evidence type="ECO:0000313" key="17">
    <source>
        <dbReference type="EMBL" id="HJC37099.1"/>
    </source>
</evidence>
<feature type="domain" description="ATP-grasp" evidence="16">
    <location>
        <begin position="144"/>
        <end position="346"/>
    </location>
</feature>
<dbReference type="EC" id="6.3.2.4" evidence="12"/>
<dbReference type="GO" id="GO:0046872">
    <property type="term" value="F:metal ion binding"/>
    <property type="evidence" value="ECO:0007669"/>
    <property type="project" value="UniProtKB-KW"/>
</dbReference>
<evidence type="ECO:0000259" key="16">
    <source>
        <dbReference type="PROSITE" id="PS50975"/>
    </source>
</evidence>
<dbReference type="PANTHER" id="PTHR23132">
    <property type="entry name" value="D-ALANINE--D-ALANINE LIGASE"/>
    <property type="match status" value="1"/>
</dbReference>
<comment type="cofactor">
    <cofactor evidence="1">
        <name>Mn(2+)</name>
        <dbReference type="ChEBI" id="CHEBI:29035"/>
    </cofactor>
</comment>
<feature type="binding site" evidence="14">
    <location>
        <position position="303"/>
    </location>
    <ligand>
        <name>Mg(2+)</name>
        <dbReference type="ChEBI" id="CHEBI:18420"/>
        <label>1</label>
    </ligand>
</feature>
<evidence type="ECO:0000256" key="2">
    <source>
        <dbReference type="ARBA" id="ARBA00010871"/>
    </source>
</evidence>
<dbReference type="Pfam" id="PF07478">
    <property type="entry name" value="Dala_Dala_lig_C"/>
    <property type="match status" value="1"/>
</dbReference>
<proteinExistence type="inferred from homology"/>
<dbReference type="PROSITE" id="PS50975">
    <property type="entry name" value="ATP_GRASP"/>
    <property type="match status" value="1"/>
</dbReference>
<comment type="similarity">
    <text evidence="2 12">Belongs to the D-alanine--D-alanine ligase family.</text>
</comment>
<dbReference type="InterPro" id="IPR005905">
    <property type="entry name" value="D_ala_D_ala"/>
</dbReference>
<dbReference type="PROSITE" id="PS00844">
    <property type="entry name" value="DALA_DALA_LIGASE_2"/>
    <property type="match status" value="1"/>
</dbReference>
<dbReference type="AlphaFoldDB" id="A0A9D2NSG3"/>
<dbReference type="InterPro" id="IPR011761">
    <property type="entry name" value="ATP-grasp"/>
</dbReference>
<sequence length="377" mass="42871">MKIRVLFLYGGDSVEHEISVITALQAMHALDKARYEAIPCYISKQGDFYSGDHLKELAHYRDLDELTRRCHRVHIERRRGQPVLVRDDVCWRFRTIAFDIVFPLLHGINGEDGSAAGLCRMLHLPFCESDVLCGALGQDKAMQKRLLQQAGLPLCPYVVLRKEAGSARWRAQLSDLDMPVILKPSLLGSSIGIEKCDDEEACMQALSRIFAYGSEAIAETWLSGMREFNCAILHTPYGYRVSAVEEVTHEADILDYDDKYMGGKGIISTKRIWLKEEQLVAQVQRLTMRFGRLLGVRGVARVDFLYDEPQGKLYVNEINTIPGSLSCYLWEWEGVAFTQLLDLIIQDGLDAYRERQRQVSSYDTNVLQQAQLNGMKK</sequence>
<evidence type="ECO:0000256" key="10">
    <source>
        <dbReference type="ARBA" id="ARBA00023211"/>
    </source>
</evidence>
<dbReference type="PANTHER" id="PTHR23132:SF25">
    <property type="entry name" value="D-ALANINE--D-ALANINE LIGASE A"/>
    <property type="match status" value="1"/>
</dbReference>
<dbReference type="PROSITE" id="PS00843">
    <property type="entry name" value="DALA_DALA_LIGASE_1"/>
    <property type="match status" value="1"/>
</dbReference>
<evidence type="ECO:0000256" key="11">
    <source>
        <dbReference type="ARBA" id="ARBA00023316"/>
    </source>
</evidence>
<keyword evidence="9 12" id="KW-0573">Peptidoglycan synthesis</keyword>
<dbReference type="InterPro" id="IPR000291">
    <property type="entry name" value="D-Ala_lig_Van_CS"/>
</dbReference>
<dbReference type="GO" id="GO:0008360">
    <property type="term" value="P:regulation of cell shape"/>
    <property type="evidence" value="ECO:0007669"/>
    <property type="project" value="UniProtKB-KW"/>
</dbReference>